<evidence type="ECO:0000313" key="2">
    <source>
        <dbReference type="Proteomes" id="UP001199525"/>
    </source>
</evidence>
<protein>
    <submittedName>
        <fullName evidence="1">Uncharacterized protein</fullName>
    </submittedName>
</protein>
<dbReference type="Proteomes" id="UP001199525">
    <property type="component" value="Unassembled WGS sequence"/>
</dbReference>
<accession>A0ABS8ICL8</accession>
<name>A0ABS8ICL8_9NOSO</name>
<proteinExistence type="predicted"/>
<sequence>MNTTTYIALNGGNKEFFEPKPDCKVSVEQREHPIEYPNNLTLAEYHEMTVGSAVSVLSKNSTNPLLSNTKNLVVRQVNLAL</sequence>
<organism evidence="1 2">
    <name type="scientific">Nostoc favosum CHAB5714</name>
    <dbReference type="NCBI Taxonomy" id="2780399"/>
    <lineage>
        <taxon>Bacteria</taxon>
        <taxon>Bacillati</taxon>
        <taxon>Cyanobacteriota</taxon>
        <taxon>Cyanophyceae</taxon>
        <taxon>Nostocales</taxon>
        <taxon>Nostocaceae</taxon>
        <taxon>Nostoc</taxon>
        <taxon>Nostoc favosum</taxon>
    </lineage>
</organism>
<reference evidence="1 2" key="1">
    <citation type="journal article" date="2021" name="Microorganisms">
        <title>Genome Evolution of Filamentous Cyanobacterium Nostoc Species: From Facultative Symbiosis to Free Living.</title>
        <authorList>
            <person name="Huo D."/>
            <person name="Li H."/>
            <person name="Cai F."/>
            <person name="Guo X."/>
            <person name="Qiao Z."/>
            <person name="Wang W."/>
            <person name="Yu G."/>
            <person name="Li R."/>
        </authorList>
    </citation>
    <scope>NUCLEOTIDE SEQUENCE [LARGE SCALE GENOMIC DNA]</scope>
    <source>
        <strain evidence="1 2">CHAB 5714</strain>
    </source>
</reference>
<comment type="caution">
    <text evidence="1">The sequence shown here is derived from an EMBL/GenBank/DDBJ whole genome shotgun (WGS) entry which is preliminary data.</text>
</comment>
<keyword evidence="2" id="KW-1185">Reference proteome</keyword>
<dbReference type="RefSeq" id="WP_229486864.1">
    <property type="nucleotide sequence ID" value="NZ_JAIVFQ010000039.1"/>
</dbReference>
<dbReference type="EMBL" id="JAIVFQ010000039">
    <property type="protein sequence ID" value="MCC5601877.1"/>
    <property type="molecule type" value="Genomic_DNA"/>
</dbReference>
<gene>
    <name evidence="1" type="ORF">LC586_22380</name>
</gene>
<evidence type="ECO:0000313" key="1">
    <source>
        <dbReference type="EMBL" id="MCC5601877.1"/>
    </source>
</evidence>